<evidence type="ECO:0000313" key="11">
    <source>
        <dbReference type="EMBL" id="KAK5084991.1"/>
    </source>
</evidence>
<dbReference type="Pfam" id="PF10510">
    <property type="entry name" value="PIG-S"/>
    <property type="match status" value="2"/>
</dbReference>
<dbReference type="EMBL" id="JAVRRG010000108">
    <property type="protein sequence ID" value="KAK5084991.1"/>
    <property type="molecule type" value="Genomic_DNA"/>
</dbReference>
<comment type="subcellular location">
    <subcellularLocation>
        <location evidence="1">Endoplasmic reticulum membrane</location>
        <topology evidence="1">Multi-pass membrane protein</topology>
    </subcellularLocation>
</comment>
<evidence type="ECO:0000256" key="9">
    <source>
        <dbReference type="ARBA" id="ARBA00023180"/>
    </source>
</evidence>
<feature type="transmembrane region" description="Helical" evidence="10">
    <location>
        <begin position="18"/>
        <end position="35"/>
    </location>
</feature>
<keyword evidence="4" id="KW-0337">GPI-anchor biosynthesis</keyword>
<evidence type="ECO:0000256" key="5">
    <source>
        <dbReference type="ARBA" id="ARBA00022692"/>
    </source>
</evidence>
<keyword evidence="9" id="KW-0325">Glycoprotein</keyword>
<feature type="transmembrane region" description="Helical" evidence="10">
    <location>
        <begin position="423"/>
        <end position="442"/>
    </location>
</feature>
<keyword evidence="6" id="KW-0256">Endoplasmic reticulum</keyword>
<evidence type="ECO:0000256" key="7">
    <source>
        <dbReference type="ARBA" id="ARBA00022989"/>
    </source>
</evidence>
<comment type="pathway">
    <text evidence="2">Glycolipid biosynthesis; glycosylphosphatidylinositol-anchor biosynthesis.</text>
</comment>
<accession>A0ABR0K3E6</accession>
<organism evidence="11 12">
    <name type="scientific">Lithohypha guttulata</name>
    <dbReference type="NCBI Taxonomy" id="1690604"/>
    <lineage>
        <taxon>Eukaryota</taxon>
        <taxon>Fungi</taxon>
        <taxon>Dikarya</taxon>
        <taxon>Ascomycota</taxon>
        <taxon>Pezizomycotina</taxon>
        <taxon>Eurotiomycetes</taxon>
        <taxon>Chaetothyriomycetidae</taxon>
        <taxon>Chaetothyriales</taxon>
        <taxon>Trichomeriaceae</taxon>
        <taxon>Lithohypha</taxon>
    </lineage>
</organism>
<evidence type="ECO:0000256" key="10">
    <source>
        <dbReference type="SAM" id="Phobius"/>
    </source>
</evidence>
<evidence type="ECO:0000256" key="1">
    <source>
        <dbReference type="ARBA" id="ARBA00004477"/>
    </source>
</evidence>
<comment type="similarity">
    <text evidence="3">Belongs to the PIGS family.</text>
</comment>
<dbReference type="PANTHER" id="PTHR21072:SF13">
    <property type="entry name" value="GPI TRANSAMIDASE COMPONENT PIG-S"/>
    <property type="match status" value="1"/>
</dbReference>
<keyword evidence="7 10" id="KW-1133">Transmembrane helix</keyword>
<gene>
    <name evidence="11" type="primary">GPI17</name>
    <name evidence="11" type="ORF">LTR24_007329</name>
</gene>
<protein>
    <submittedName>
        <fullName evidence="11">GPI transamidase component</fullName>
    </submittedName>
</protein>
<dbReference type="Proteomes" id="UP001345013">
    <property type="component" value="Unassembled WGS sequence"/>
</dbReference>
<comment type="caution">
    <text evidence="11">The sequence shown here is derived from an EMBL/GenBank/DDBJ whole genome shotgun (WGS) entry which is preliminary data.</text>
</comment>
<evidence type="ECO:0000256" key="6">
    <source>
        <dbReference type="ARBA" id="ARBA00022824"/>
    </source>
</evidence>
<evidence type="ECO:0000256" key="4">
    <source>
        <dbReference type="ARBA" id="ARBA00022502"/>
    </source>
</evidence>
<name>A0ABR0K3E6_9EURO</name>
<evidence type="ECO:0000256" key="2">
    <source>
        <dbReference type="ARBA" id="ARBA00004687"/>
    </source>
</evidence>
<proteinExistence type="inferred from homology"/>
<evidence type="ECO:0000256" key="3">
    <source>
        <dbReference type="ARBA" id="ARBA00005316"/>
    </source>
</evidence>
<dbReference type="PANTHER" id="PTHR21072">
    <property type="entry name" value="GPI TRANSAMIDASE COMPONENT PIG-S"/>
    <property type="match status" value="1"/>
</dbReference>
<evidence type="ECO:0000256" key="8">
    <source>
        <dbReference type="ARBA" id="ARBA00023136"/>
    </source>
</evidence>
<keyword evidence="8 10" id="KW-0472">Membrane</keyword>
<evidence type="ECO:0000313" key="12">
    <source>
        <dbReference type="Proteomes" id="UP001345013"/>
    </source>
</evidence>
<keyword evidence="5 10" id="KW-0812">Transmembrane</keyword>
<reference evidence="11 12" key="1">
    <citation type="submission" date="2023-08" db="EMBL/GenBank/DDBJ databases">
        <title>Black Yeasts Isolated from many extreme environments.</title>
        <authorList>
            <person name="Coleine C."/>
            <person name="Stajich J.E."/>
            <person name="Selbmann L."/>
        </authorList>
    </citation>
    <scope>NUCLEOTIDE SEQUENCE [LARGE SCALE GENOMIC DNA]</scope>
    <source>
        <strain evidence="11 12">CCFEE 5885</strain>
    </source>
</reference>
<dbReference type="InterPro" id="IPR019540">
    <property type="entry name" value="PtdIno-glycan_biosynth_class_S"/>
</dbReference>
<sequence>MALPPPETLREASQRSRVIWSYWLVILCLGLPTWYSTTSIYRAALPTETMLAGHDDIWYSIPVCLQSSAVPPNELTNLAAKIQESAKGPQGLFKFSVAAEKTCSQTLASTTVSLESGEGYEFDYSTQTATFNARYQKGDLASVPTQMAMSLQSLFLEEHASIAYLLYMNGISNDRIQAFIHSLPQELVAEIQKSANRAFKPSSNYHLTFTLFTASPAPSSWEARESLNAYIEPILHALSSTSNISVASQVQLYSSLSPLIQPQQSGMGWKLKKEDLTSFVNTAEWPLSPSIGTGPTVNFIAYVPAQKYIPLLLEDSPSNSWLVPQWGGITILNPPLIDQEDSELGLKRLPVHLDEQSLIPAFENFQTQLLQLLGVPHSSKLPLQERLKSFQRLSAREAFVDSEKAFFDESMVGQVYFPDEHKVAVYLPLLGPIGVPLVVGLIRELKSLLGRRKS</sequence>
<keyword evidence="12" id="KW-1185">Reference proteome</keyword>